<feature type="compositionally biased region" description="Low complexity" evidence="1">
    <location>
        <begin position="67"/>
        <end position="87"/>
    </location>
</feature>
<accession>A0ABN9SN44</accession>
<feature type="compositionally biased region" description="Basic and acidic residues" evidence="1">
    <location>
        <begin position="47"/>
        <end position="66"/>
    </location>
</feature>
<organism evidence="2 3">
    <name type="scientific">Prorocentrum cordatum</name>
    <dbReference type="NCBI Taxonomy" id="2364126"/>
    <lineage>
        <taxon>Eukaryota</taxon>
        <taxon>Sar</taxon>
        <taxon>Alveolata</taxon>
        <taxon>Dinophyceae</taxon>
        <taxon>Prorocentrales</taxon>
        <taxon>Prorocentraceae</taxon>
        <taxon>Prorocentrum</taxon>
    </lineage>
</organism>
<evidence type="ECO:0000313" key="2">
    <source>
        <dbReference type="EMBL" id="CAK0833147.1"/>
    </source>
</evidence>
<feature type="compositionally biased region" description="Polar residues" evidence="1">
    <location>
        <begin position="36"/>
        <end position="45"/>
    </location>
</feature>
<keyword evidence="3" id="KW-1185">Reference proteome</keyword>
<dbReference type="Proteomes" id="UP001189429">
    <property type="component" value="Unassembled WGS sequence"/>
</dbReference>
<evidence type="ECO:0000313" key="3">
    <source>
        <dbReference type="Proteomes" id="UP001189429"/>
    </source>
</evidence>
<feature type="region of interest" description="Disordered" evidence="1">
    <location>
        <begin position="1"/>
        <end position="140"/>
    </location>
</feature>
<evidence type="ECO:0000256" key="1">
    <source>
        <dbReference type="SAM" id="MobiDB-lite"/>
    </source>
</evidence>
<name>A0ABN9SN44_9DINO</name>
<dbReference type="EMBL" id="CAUYUJ010012047">
    <property type="protein sequence ID" value="CAK0833147.1"/>
    <property type="molecule type" value="Genomic_DNA"/>
</dbReference>
<gene>
    <name evidence="2" type="ORF">PCOR1329_LOCUS30932</name>
</gene>
<protein>
    <submittedName>
        <fullName evidence="2">Uncharacterized protein</fullName>
    </submittedName>
</protein>
<proteinExistence type="predicted"/>
<reference evidence="2" key="1">
    <citation type="submission" date="2023-10" db="EMBL/GenBank/DDBJ databases">
        <authorList>
            <person name="Chen Y."/>
            <person name="Shah S."/>
            <person name="Dougan E. K."/>
            <person name="Thang M."/>
            <person name="Chan C."/>
        </authorList>
    </citation>
    <scope>NUCLEOTIDE SEQUENCE [LARGE SCALE GENOMIC DNA]</scope>
</reference>
<sequence length="140" mass="14967">MQPPRQGEACLKEDGARRAQLKGESNLSCDVEPNDSAETLQNGATSGKDRGWGRGWETGRTRDGSRLGEASPALLGPAPASGVGARLWRARQRAHAARAPMAPVGAESNNPWQHMSHRSRHFSTASCGVREGVEGRSQLV</sequence>
<comment type="caution">
    <text evidence="2">The sequence shown here is derived from an EMBL/GenBank/DDBJ whole genome shotgun (WGS) entry which is preliminary data.</text>
</comment>